<name>A0AAE1AA95_9GAST</name>
<evidence type="ECO:0000313" key="2">
    <source>
        <dbReference type="EMBL" id="KAK3783873.1"/>
    </source>
</evidence>
<dbReference type="EMBL" id="JAWDGP010002344">
    <property type="protein sequence ID" value="KAK3783873.1"/>
    <property type="molecule type" value="Genomic_DNA"/>
</dbReference>
<accession>A0AAE1AA95</accession>
<reference evidence="2" key="1">
    <citation type="journal article" date="2023" name="G3 (Bethesda)">
        <title>A reference genome for the long-term kleptoplast-retaining sea slug Elysia crispata morphotype clarki.</title>
        <authorList>
            <person name="Eastman K.E."/>
            <person name="Pendleton A.L."/>
            <person name="Shaikh M.A."/>
            <person name="Suttiyut T."/>
            <person name="Ogas R."/>
            <person name="Tomko P."/>
            <person name="Gavelis G."/>
            <person name="Widhalm J.R."/>
            <person name="Wisecaver J.H."/>
        </authorList>
    </citation>
    <scope>NUCLEOTIDE SEQUENCE</scope>
    <source>
        <strain evidence="2">ECLA1</strain>
    </source>
</reference>
<comment type="caution">
    <text evidence="2">The sequence shown here is derived from an EMBL/GenBank/DDBJ whole genome shotgun (WGS) entry which is preliminary data.</text>
</comment>
<sequence length="91" mass="9961">MYAGRYLSLCVTVLNSTFLISATLNLQMNFNLKRNHRVLSGGTKIIQVTRTGMTPSLCAVFCGTSCHTFHSSHTTGVALLSPIGFTFMTRD</sequence>
<gene>
    <name evidence="2" type="ORF">RRG08_031850</name>
</gene>
<keyword evidence="3" id="KW-1185">Reference proteome</keyword>
<keyword evidence="1" id="KW-0812">Transmembrane</keyword>
<proteinExistence type="predicted"/>
<evidence type="ECO:0000256" key="1">
    <source>
        <dbReference type="SAM" id="Phobius"/>
    </source>
</evidence>
<protein>
    <submittedName>
        <fullName evidence="2">Uncharacterized protein</fullName>
    </submittedName>
</protein>
<keyword evidence="1" id="KW-0472">Membrane</keyword>
<dbReference type="Proteomes" id="UP001283361">
    <property type="component" value="Unassembled WGS sequence"/>
</dbReference>
<evidence type="ECO:0000313" key="3">
    <source>
        <dbReference type="Proteomes" id="UP001283361"/>
    </source>
</evidence>
<feature type="transmembrane region" description="Helical" evidence="1">
    <location>
        <begin position="6"/>
        <end position="26"/>
    </location>
</feature>
<keyword evidence="1" id="KW-1133">Transmembrane helix</keyword>
<organism evidence="2 3">
    <name type="scientific">Elysia crispata</name>
    <name type="common">lettuce slug</name>
    <dbReference type="NCBI Taxonomy" id="231223"/>
    <lineage>
        <taxon>Eukaryota</taxon>
        <taxon>Metazoa</taxon>
        <taxon>Spiralia</taxon>
        <taxon>Lophotrochozoa</taxon>
        <taxon>Mollusca</taxon>
        <taxon>Gastropoda</taxon>
        <taxon>Heterobranchia</taxon>
        <taxon>Euthyneura</taxon>
        <taxon>Panpulmonata</taxon>
        <taxon>Sacoglossa</taxon>
        <taxon>Placobranchoidea</taxon>
        <taxon>Plakobranchidae</taxon>
        <taxon>Elysia</taxon>
    </lineage>
</organism>
<dbReference type="AlphaFoldDB" id="A0AAE1AA95"/>